<keyword evidence="1" id="KW-1133">Transmembrane helix</keyword>
<evidence type="ECO:0000313" key="3">
    <source>
        <dbReference type="Proteomes" id="UP000317421"/>
    </source>
</evidence>
<proteinExistence type="predicted"/>
<sequence length="966" mass="99858">MLFIEKMGGHNLKRSLGYAALFTTSLAWLFLARSSASAQGLTYVDANDGFIGTQTLFPSAALNDLEAIEDNRWGYRENFGAEGPGGRFIYESGGVASGVEDAPEIFQTVSGLTPSTSYDLYAVFWSAGGGANWPIRTGITPGNLTLYDRNGTLDGAVAGIEAGSAAWASPPTSGGTPIYTEADRIMYLALAGTVTVDGSGQANVYFDDLPNNTANDRSWIDGIAYVASGSAISLTATIDRNTGLLTLSNGTSSAYDFTGLSITSTSGALDASSWLTITDNYDEGTIGSDPWEVTAPLGTPAFTAALTEVQSAGAAGPSSISASQSLSFGSVWNDTRFEDVTVQLTLAGGTTIALTPTYTGDAHLLGDFDNSGAVDLADYAVFSSNLLTDVSALTQAEAYLRGDMNGDLVVNHSDFISFRNAFPGSLAEALAAVPEPSSGLLASLIAVFAVGRCRRKSNDGSNHLNKPSSPQLLTRVPPMTRPLLFAVLAFTVLLLTTASTYAINVNLTASNGFGSTSFNNAAGWSNGQAPSAGNDYFTGDFILRTPADGGSYTFAGDSLTVNNTNGYPQGLFYKGTGNTGVITIDDLILDGGLISHGNGLGDLFQLDGAITVASTSSIRAKQGNIDILASISGTGGLIIETSDVPGDTSIRLVNLLGNNTYTGDLTVNAGGVLTLGATGSMTFNIGSAGVNNSIAGDGAARFDGAFNFDLTGASATLGDTWQITNVASQSFNDQFNIPGFSNLGDIWFDGTYTFNEATGALSVAPAPERLALRVLSNGQVEIVNGSTIETVDMNYYEIHSSTAVLSTSWTGIDGAVTASDITWEQAGGSTASLIAETNLLGSMSFSPSDSVSIGQAFAGVESDADSLEFLYGVTGSDDLHTGFVEFVTVAGLPGDYNNDGRVNAADYTVWRDGNSPDDTQAGYDLWAANYGATSISEANSTAVPEPASCVAIVLALSLAASKGSRI</sequence>
<dbReference type="AlphaFoldDB" id="A0A5C6A4A4"/>
<organism evidence="2 3">
    <name type="scientific">Botrimarina colliarenosi</name>
    <dbReference type="NCBI Taxonomy" id="2528001"/>
    <lineage>
        <taxon>Bacteria</taxon>
        <taxon>Pseudomonadati</taxon>
        <taxon>Planctomycetota</taxon>
        <taxon>Planctomycetia</taxon>
        <taxon>Pirellulales</taxon>
        <taxon>Lacipirellulaceae</taxon>
        <taxon>Botrimarina</taxon>
    </lineage>
</organism>
<evidence type="ECO:0000256" key="1">
    <source>
        <dbReference type="SAM" id="Phobius"/>
    </source>
</evidence>
<dbReference type="SUPFAM" id="SSF63446">
    <property type="entry name" value="Type I dockerin domain"/>
    <property type="match status" value="1"/>
</dbReference>
<feature type="transmembrane region" description="Helical" evidence="1">
    <location>
        <begin position="483"/>
        <end position="503"/>
    </location>
</feature>
<feature type="transmembrane region" description="Helical" evidence="1">
    <location>
        <begin position="429"/>
        <end position="450"/>
    </location>
</feature>
<name>A0A5C6A4A4_9BACT</name>
<evidence type="ECO:0000313" key="2">
    <source>
        <dbReference type="EMBL" id="TWT94118.1"/>
    </source>
</evidence>
<keyword evidence="1" id="KW-0812">Transmembrane</keyword>
<evidence type="ECO:0008006" key="4">
    <source>
        <dbReference type="Google" id="ProtNLM"/>
    </source>
</evidence>
<dbReference type="GO" id="GO:0000272">
    <property type="term" value="P:polysaccharide catabolic process"/>
    <property type="evidence" value="ECO:0007669"/>
    <property type="project" value="InterPro"/>
</dbReference>
<gene>
    <name evidence="2" type="ORF">Pla108_38300</name>
</gene>
<comment type="caution">
    <text evidence="2">The sequence shown here is derived from an EMBL/GenBank/DDBJ whole genome shotgun (WGS) entry which is preliminary data.</text>
</comment>
<dbReference type="Gene3D" id="1.10.1330.10">
    <property type="entry name" value="Dockerin domain"/>
    <property type="match status" value="1"/>
</dbReference>
<dbReference type="EMBL" id="SJPR01000007">
    <property type="protein sequence ID" value="TWT94118.1"/>
    <property type="molecule type" value="Genomic_DNA"/>
</dbReference>
<keyword evidence="1" id="KW-0472">Membrane</keyword>
<dbReference type="InterPro" id="IPR018247">
    <property type="entry name" value="EF_Hand_1_Ca_BS"/>
</dbReference>
<keyword evidence="3" id="KW-1185">Reference proteome</keyword>
<dbReference type="RefSeq" id="WP_197526699.1">
    <property type="nucleotide sequence ID" value="NZ_SJPR01000007.1"/>
</dbReference>
<dbReference type="PROSITE" id="PS00018">
    <property type="entry name" value="EF_HAND_1"/>
    <property type="match status" value="1"/>
</dbReference>
<dbReference type="Proteomes" id="UP000317421">
    <property type="component" value="Unassembled WGS sequence"/>
</dbReference>
<reference evidence="2 3" key="1">
    <citation type="submission" date="2019-02" db="EMBL/GenBank/DDBJ databases">
        <title>Deep-cultivation of Planctomycetes and their phenomic and genomic characterization uncovers novel biology.</title>
        <authorList>
            <person name="Wiegand S."/>
            <person name="Jogler M."/>
            <person name="Boedeker C."/>
            <person name="Pinto D."/>
            <person name="Vollmers J."/>
            <person name="Rivas-Marin E."/>
            <person name="Kohn T."/>
            <person name="Peeters S.H."/>
            <person name="Heuer A."/>
            <person name="Rast P."/>
            <person name="Oberbeckmann S."/>
            <person name="Bunk B."/>
            <person name="Jeske O."/>
            <person name="Meyerdierks A."/>
            <person name="Storesund J.E."/>
            <person name="Kallscheuer N."/>
            <person name="Luecker S."/>
            <person name="Lage O.M."/>
            <person name="Pohl T."/>
            <person name="Merkel B.J."/>
            <person name="Hornburger P."/>
            <person name="Mueller R.-W."/>
            <person name="Bruemmer F."/>
            <person name="Labrenz M."/>
            <person name="Spormann A.M."/>
            <person name="Op Den Camp H."/>
            <person name="Overmann J."/>
            <person name="Amann R."/>
            <person name="Jetten M.S.M."/>
            <person name="Mascher T."/>
            <person name="Medema M.H."/>
            <person name="Devos D.P."/>
            <person name="Kaster A.-K."/>
            <person name="Ovreas L."/>
            <person name="Rohde M."/>
            <person name="Galperin M.Y."/>
            <person name="Jogler C."/>
        </authorList>
    </citation>
    <scope>NUCLEOTIDE SEQUENCE [LARGE SCALE GENOMIC DNA]</scope>
    <source>
        <strain evidence="2 3">Pla108</strain>
    </source>
</reference>
<accession>A0A5C6A4A4</accession>
<protein>
    <recommendedName>
        <fullName evidence="4">Autotransporter-associated beta strand repeat protein</fullName>
    </recommendedName>
</protein>
<dbReference type="InterPro" id="IPR036439">
    <property type="entry name" value="Dockerin_dom_sf"/>
</dbReference>